<feature type="compositionally biased region" description="Basic and acidic residues" evidence="1">
    <location>
        <begin position="152"/>
        <end position="177"/>
    </location>
</feature>
<comment type="caution">
    <text evidence="2">The sequence shown here is derived from an EMBL/GenBank/DDBJ whole genome shotgun (WGS) entry which is preliminary data.</text>
</comment>
<evidence type="ECO:0008006" key="4">
    <source>
        <dbReference type="Google" id="ProtNLM"/>
    </source>
</evidence>
<accession>A0A9W6KXN1</accession>
<reference evidence="2" key="2">
    <citation type="submission" date="2023-01" db="EMBL/GenBank/DDBJ databases">
        <authorList>
            <person name="Sun Q."/>
            <person name="Evtushenko L."/>
        </authorList>
    </citation>
    <scope>NUCLEOTIDE SEQUENCE</scope>
    <source>
        <strain evidence="2">VKM Ac-1321</strain>
    </source>
</reference>
<proteinExistence type="predicted"/>
<feature type="compositionally biased region" description="Low complexity" evidence="1">
    <location>
        <begin position="139"/>
        <end position="151"/>
    </location>
</feature>
<dbReference type="Pfam" id="PF03745">
    <property type="entry name" value="DUF309"/>
    <property type="match status" value="1"/>
</dbReference>
<dbReference type="InterPro" id="IPR023203">
    <property type="entry name" value="TTHA0068_sf"/>
</dbReference>
<protein>
    <recommendedName>
        <fullName evidence="4">DUF309 domain-containing protein</fullName>
    </recommendedName>
</protein>
<sequence>MEYEGDQGVQHEARNPQTQVESGSPPTVADPGTPSRSGNRPDTSSEPPAKTATASAASAPAAEAAPAAAAGAAEAAPAASAPAAEAAPAAAAGTPDTPAPSANGLTAPAEPPAEGAATPTSAAAPPDAPRRSGNRLDASTEPPAAAATTPAEPRRSPERDRDVQGRARNARPRDELGRPLPRGAAGVPTMPDDLAVTPDEALDQAQHLLDAGRPFHAHEVLEAAWKAAPDDERELWRGLAQLAVGLTHARRGNTDGAARLLDRAALRIATFADSRPYNVDIDGLIDFARAGGVGTPRLRQ</sequence>
<dbReference type="PANTHER" id="PTHR34796">
    <property type="entry name" value="EXPRESSED PROTEIN"/>
    <property type="match status" value="1"/>
</dbReference>
<gene>
    <name evidence="2" type="ORF">GCM10017581_090960</name>
</gene>
<dbReference type="RefSeq" id="WP_261959303.1">
    <property type="nucleotide sequence ID" value="NZ_BAAAXA010000001.1"/>
</dbReference>
<dbReference type="EMBL" id="BSFP01000093">
    <property type="protein sequence ID" value="GLL07344.1"/>
    <property type="molecule type" value="Genomic_DNA"/>
</dbReference>
<dbReference type="AlphaFoldDB" id="A0A9W6KXN1"/>
<name>A0A9W6KXN1_9ACTN</name>
<dbReference type="PANTHER" id="PTHR34796:SF1">
    <property type="entry name" value="EXPRESSED PROTEIN"/>
    <property type="match status" value="1"/>
</dbReference>
<dbReference type="InterPro" id="IPR005500">
    <property type="entry name" value="DUF309"/>
</dbReference>
<dbReference type="Proteomes" id="UP001143480">
    <property type="component" value="Unassembled WGS sequence"/>
</dbReference>
<feature type="compositionally biased region" description="Low complexity" evidence="1">
    <location>
        <begin position="44"/>
        <end position="102"/>
    </location>
</feature>
<feature type="region of interest" description="Disordered" evidence="1">
    <location>
        <begin position="1"/>
        <end position="195"/>
    </location>
</feature>
<organism evidence="2 3">
    <name type="scientific">Dactylosporangium matsuzakiense</name>
    <dbReference type="NCBI Taxonomy" id="53360"/>
    <lineage>
        <taxon>Bacteria</taxon>
        <taxon>Bacillati</taxon>
        <taxon>Actinomycetota</taxon>
        <taxon>Actinomycetes</taxon>
        <taxon>Micromonosporales</taxon>
        <taxon>Micromonosporaceae</taxon>
        <taxon>Dactylosporangium</taxon>
    </lineage>
</organism>
<evidence type="ECO:0000313" key="3">
    <source>
        <dbReference type="Proteomes" id="UP001143480"/>
    </source>
</evidence>
<dbReference type="SUPFAM" id="SSF140663">
    <property type="entry name" value="TTHA0068-like"/>
    <property type="match status" value="1"/>
</dbReference>
<feature type="compositionally biased region" description="Polar residues" evidence="1">
    <location>
        <begin position="15"/>
        <end position="25"/>
    </location>
</feature>
<evidence type="ECO:0000256" key="1">
    <source>
        <dbReference type="SAM" id="MobiDB-lite"/>
    </source>
</evidence>
<feature type="compositionally biased region" description="Low complexity" evidence="1">
    <location>
        <begin position="112"/>
        <end position="125"/>
    </location>
</feature>
<dbReference type="Gene3D" id="1.10.3450.10">
    <property type="entry name" value="TTHA0068-like"/>
    <property type="match status" value="1"/>
</dbReference>
<keyword evidence="3" id="KW-1185">Reference proteome</keyword>
<reference evidence="2" key="1">
    <citation type="journal article" date="2014" name="Int. J. Syst. Evol. Microbiol.">
        <title>Complete genome sequence of Corynebacterium casei LMG S-19264T (=DSM 44701T), isolated from a smear-ripened cheese.</title>
        <authorList>
            <consortium name="US DOE Joint Genome Institute (JGI-PGF)"/>
            <person name="Walter F."/>
            <person name="Albersmeier A."/>
            <person name="Kalinowski J."/>
            <person name="Ruckert C."/>
        </authorList>
    </citation>
    <scope>NUCLEOTIDE SEQUENCE</scope>
    <source>
        <strain evidence="2">VKM Ac-1321</strain>
    </source>
</reference>
<evidence type="ECO:0000313" key="2">
    <source>
        <dbReference type="EMBL" id="GLL07344.1"/>
    </source>
</evidence>